<comment type="caution">
    <text evidence="2">The sequence shown here is derived from an EMBL/GenBank/DDBJ whole genome shotgun (WGS) entry which is preliminary data.</text>
</comment>
<dbReference type="EMBL" id="BOOC01000059">
    <property type="protein sequence ID" value="GIH44447.1"/>
    <property type="molecule type" value="Genomic_DNA"/>
</dbReference>
<feature type="region of interest" description="Disordered" evidence="1">
    <location>
        <begin position="87"/>
        <end position="114"/>
    </location>
</feature>
<sequence>MSRRIIPNALGSPAGRETTVGWDAPLNTFFAMAFDPPASGDLDDDEVEVFWVGTAPGEIPTVQRLAKALAQHGVELPMLVAQRLSEDCAGEGDQSQGRPGSALIASMTQSGGPR</sequence>
<evidence type="ECO:0000256" key="1">
    <source>
        <dbReference type="SAM" id="MobiDB-lite"/>
    </source>
</evidence>
<keyword evidence="3" id="KW-1185">Reference proteome</keyword>
<dbReference type="RefSeq" id="WP_204061443.1">
    <property type="nucleotide sequence ID" value="NZ_BAAAGP010000030.1"/>
</dbReference>
<organism evidence="2 3">
    <name type="scientific">Microbispora corallina</name>
    <dbReference type="NCBI Taxonomy" id="83302"/>
    <lineage>
        <taxon>Bacteria</taxon>
        <taxon>Bacillati</taxon>
        <taxon>Actinomycetota</taxon>
        <taxon>Actinomycetes</taxon>
        <taxon>Streptosporangiales</taxon>
        <taxon>Streptosporangiaceae</taxon>
        <taxon>Microbispora</taxon>
    </lineage>
</organism>
<evidence type="ECO:0000313" key="2">
    <source>
        <dbReference type="EMBL" id="GIH44447.1"/>
    </source>
</evidence>
<dbReference type="Proteomes" id="UP000603904">
    <property type="component" value="Unassembled WGS sequence"/>
</dbReference>
<name>A0ABQ4GBM8_9ACTN</name>
<gene>
    <name evidence="2" type="ORF">Mco01_74470</name>
</gene>
<proteinExistence type="predicted"/>
<protein>
    <submittedName>
        <fullName evidence="2">Uncharacterized protein</fullName>
    </submittedName>
</protein>
<accession>A0ABQ4GBM8</accession>
<evidence type="ECO:0000313" key="3">
    <source>
        <dbReference type="Proteomes" id="UP000603904"/>
    </source>
</evidence>
<reference evidence="2 3" key="1">
    <citation type="submission" date="2021-01" db="EMBL/GenBank/DDBJ databases">
        <title>Whole genome shotgun sequence of Microbispora corallina NBRC 16416.</title>
        <authorList>
            <person name="Komaki H."/>
            <person name="Tamura T."/>
        </authorList>
    </citation>
    <scope>NUCLEOTIDE SEQUENCE [LARGE SCALE GENOMIC DNA]</scope>
    <source>
        <strain evidence="2 3">NBRC 16416</strain>
    </source>
</reference>